<organism evidence="1 2">
    <name type="scientific">Chlamydomonas schloesseri</name>
    <dbReference type="NCBI Taxonomy" id="2026947"/>
    <lineage>
        <taxon>Eukaryota</taxon>
        <taxon>Viridiplantae</taxon>
        <taxon>Chlorophyta</taxon>
        <taxon>core chlorophytes</taxon>
        <taxon>Chlorophyceae</taxon>
        <taxon>CS clade</taxon>
        <taxon>Chlamydomonadales</taxon>
        <taxon>Chlamydomonadaceae</taxon>
        <taxon>Chlamydomonas</taxon>
    </lineage>
</organism>
<dbReference type="Proteomes" id="UP000613740">
    <property type="component" value="Unassembled WGS sequence"/>
</dbReference>
<proteinExistence type="predicted"/>
<dbReference type="SUPFAM" id="SSF117281">
    <property type="entry name" value="Kelch motif"/>
    <property type="match status" value="1"/>
</dbReference>
<gene>
    <name evidence="1" type="ORF">HYH02_008790</name>
</gene>
<accession>A0A835WDK4</accession>
<name>A0A835WDK4_9CHLO</name>
<sequence>MLTVSGAQTLLVVGQSTNSTNNGLTLLLDVESNTWRRGAPRLCFGDHMASAVLDNKLYLVGGFASYCSTCLIWRSLYYCGGVKNATLATSSNVPVSSCARYDVDEGTWTLIASMPAGVHHAAAGTDGARMFVFGGRQSAGRGLGKDVNFTQVYDPATNTWSSSTRGQLSPLPVARGGMGAAAYLGGLFYVMGGETSCGTITPCPNPATGLTVDGVYSRVDRSSSAGIFVCGGATGAKTGGPVDLCDLTVAPYLDA</sequence>
<dbReference type="InterPro" id="IPR015915">
    <property type="entry name" value="Kelch-typ_b-propeller"/>
</dbReference>
<dbReference type="PANTHER" id="PTHR45632">
    <property type="entry name" value="LD33804P"/>
    <property type="match status" value="1"/>
</dbReference>
<dbReference type="EMBL" id="JAEHOD010000027">
    <property type="protein sequence ID" value="KAG2445324.1"/>
    <property type="molecule type" value="Genomic_DNA"/>
</dbReference>
<dbReference type="Gene3D" id="2.120.10.80">
    <property type="entry name" value="Kelch-type beta propeller"/>
    <property type="match status" value="1"/>
</dbReference>
<dbReference type="AlphaFoldDB" id="A0A835WDK4"/>
<comment type="caution">
    <text evidence="1">The sequence shown here is derived from an EMBL/GenBank/DDBJ whole genome shotgun (WGS) entry which is preliminary data.</text>
</comment>
<dbReference type="InterPro" id="IPR006652">
    <property type="entry name" value="Kelch_1"/>
</dbReference>
<protein>
    <submittedName>
        <fullName evidence="1">Uncharacterized protein</fullName>
    </submittedName>
</protein>
<keyword evidence="2" id="KW-1185">Reference proteome</keyword>
<dbReference type="OrthoDB" id="530324at2759"/>
<dbReference type="PANTHER" id="PTHR45632:SF14">
    <property type="entry name" value="KELCH-LIKE PROTEIN 33"/>
    <property type="match status" value="1"/>
</dbReference>
<evidence type="ECO:0000313" key="1">
    <source>
        <dbReference type="EMBL" id="KAG2445324.1"/>
    </source>
</evidence>
<evidence type="ECO:0000313" key="2">
    <source>
        <dbReference type="Proteomes" id="UP000613740"/>
    </source>
</evidence>
<reference evidence="1" key="1">
    <citation type="journal article" date="2020" name="bioRxiv">
        <title>Comparative genomics of Chlamydomonas.</title>
        <authorList>
            <person name="Craig R.J."/>
            <person name="Hasan A.R."/>
            <person name="Ness R.W."/>
            <person name="Keightley P.D."/>
        </authorList>
    </citation>
    <scope>NUCLEOTIDE SEQUENCE</scope>
    <source>
        <strain evidence="1">CCAP 11/173</strain>
    </source>
</reference>
<dbReference type="SMART" id="SM00612">
    <property type="entry name" value="Kelch"/>
    <property type="match status" value="2"/>
</dbReference>